<comment type="caution">
    <text evidence="2">The sequence shown here is derived from an EMBL/GenBank/DDBJ whole genome shotgun (WGS) entry which is preliminary data.</text>
</comment>
<gene>
    <name evidence="2" type="ORF">ENL47_01615</name>
</gene>
<evidence type="ECO:0000313" key="2">
    <source>
        <dbReference type="EMBL" id="HHR95536.1"/>
    </source>
</evidence>
<dbReference type="EMBL" id="DRUB01000029">
    <property type="protein sequence ID" value="HHR95536.1"/>
    <property type="molecule type" value="Genomic_DNA"/>
</dbReference>
<dbReference type="AlphaFoldDB" id="A0A7C5Z456"/>
<evidence type="ECO:0000256" key="1">
    <source>
        <dbReference type="HAMAP-Rule" id="MF_00585"/>
    </source>
</evidence>
<proteinExistence type="inferred from homology"/>
<comment type="similarity">
    <text evidence="1">Belongs to the UPF0216 family.</text>
</comment>
<dbReference type="NCBIfam" id="NF003153">
    <property type="entry name" value="PRK04115.1"/>
    <property type="match status" value="1"/>
</dbReference>
<protein>
    <recommendedName>
        <fullName evidence="1">UPF0216 protein ENL47_01615</fullName>
    </recommendedName>
</protein>
<dbReference type="Pfam" id="PF01886">
    <property type="entry name" value="DUF61"/>
    <property type="match status" value="1"/>
</dbReference>
<reference evidence="2" key="1">
    <citation type="journal article" date="2020" name="mSystems">
        <title>Genome- and Community-Level Interaction Insights into Carbon Utilization and Element Cycling Functions of Hydrothermarchaeota in Hydrothermal Sediment.</title>
        <authorList>
            <person name="Zhou Z."/>
            <person name="Liu Y."/>
            <person name="Xu W."/>
            <person name="Pan J."/>
            <person name="Luo Z.H."/>
            <person name="Li M."/>
        </authorList>
    </citation>
    <scope>NUCLEOTIDE SEQUENCE [LARGE SCALE GENOMIC DNA]</scope>
    <source>
        <strain evidence="2">SpSt-1</strain>
    </source>
</reference>
<dbReference type="HAMAP" id="MF_00585">
    <property type="entry name" value="UPF0216"/>
    <property type="match status" value="1"/>
</dbReference>
<dbReference type="InterPro" id="IPR002746">
    <property type="entry name" value="UPF0216"/>
</dbReference>
<sequence length="159" mass="18062">MSMQEDAVIKGLLVKELKVVNKHLPRERLSLYKLINMEIPYVILRDGTVHFFRKSELEMLSNYIEPDNWDKLLLPIIITIKPDIGEGIAMVEDSIAVKAIAKILGMELGSTNMKKLTLYKPHIAALRSIFDTVIQYALSIDFGKDIDDINSSIEYQGIN</sequence>
<organism evidence="2">
    <name type="scientific">Ignisphaera aggregans</name>
    <dbReference type="NCBI Taxonomy" id="334771"/>
    <lineage>
        <taxon>Archaea</taxon>
        <taxon>Thermoproteota</taxon>
        <taxon>Thermoprotei</taxon>
        <taxon>Desulfurococcales</taxon>
        <taxon>Desulfurococcaceae</taxon>
        <taxon>Ignisphaera</taxon>
    </lineage>
</organism>
<name>A0A7C5Z456_9CREN</name>
<accession>A0A7C5Z456</accession>